<keyword evidence="2" id="KW-1185">Reference proteome</keyword>
<dbReference type="KEGG" id="gsh:117347270"/>
<accession>A0A6P8NYH6</accession>
<sequence length="199" mass="21816">MHQVKPQFKKMEDLRKRGRLLRREEQRFLQGVRQELAAQADEAAAANTPPDIPGAGHEEAMEVAAVAEARLKPRREQRPRSGRRPRSRPRPGSGLKWRPGRRQTTPLPPPYPFSILSSPSVFTPHPTPSLSVSPPPPPSSMTSLRGGWPPPCSLNLSNPEGSRDRGSCPWRHCFGEVDGDRGGLGDSYPGGPVMQGMPG</sequence>
<dbReference type="RefSeq" id="XP_033773855.1">
    <property type="nucleotide sequence ID" value="XM_033917964.1"/>
</dbReference>
<gene>
    <name evidence="3 4" type="primary">LOC117347270</name>
</gene>
<dbReference type="Proteomes" id="UP000515159">
    <property type="component" value="Chromosome 1"/>
</dbReference>
<feature type="compositionally biased region" description="Basic and acidic residues" evidence="1">
    <location>
        <begin position="69"/>
        <end position="79"/>
    </location>
</feature>
<name>A0A6P8NYH6_GEOSA</name>
<dbReference type="AlphaFoldDB" id="A0A6P8NYH6"/>
<evidence type="ECO:0000256" key="1">
    <source>
        <dbReference type="SAM" id="MobiDB-lite"/>
    </source>
</evidence>
<feature type="compositionally biased region" description="Basic residues" evidence="1">
    <location>
        <begin position="80"/>
        <end position="89"/>
    </location>
</feature>
<protein>
    <submittedName>
        <fullName evidence="3 4">Branchpoint-bridging protein-like</fullName>
    </submittedName>
</protein>
<evidence type="ECO:0000313" key="2">
    <source>
        <dbReference type="Proteomes" id="UP000515159"/>
    </source>
</evidence>
<reference evidence="3 4" key="1">
    <citation type="submission" date="2025-04" db="UniProtKB">
        <authorList>
            <consortium name="RefSeq"/>
        </authorList>
    </citation>
    <scope>IDENTIFICATION</scope>
</reference>
<evidence type="ECO:0000313" key="3">
    <source>
        <dbReference type="RefSeq" id="XP_033773855.1"/>
    </source>
</evidence>
<dbReference type="GeneID" id="117347270"/>
<evidence type="ECO:0000313" key="4">
    <source>
        <dbReference type="RefSeq" id="XP_033773864.1"/>
    </source>
</evidence>
<feature type="compositionally biased region" description="Basic and acidic residues" evidence="1">
    <location>
        <begin position="173"/>
        <end position="183"/>
    </location>
</feature>
<dbReference type="RefSeq" id="XP_033773864.1">
    <property type="nucleotide sequence ID" value="XM_033917973.1"/>
</dbReference>
<organism evidence="2 3">
    <name type="scientific">Geotrypetes seraphini</name>
    <name type="common">Gaboon caecilian</name>
    <name type="synonym">Caecilia seraphini</name>
    <dbReference type="NCBI Taxonomy" id="260995"/>
    <lineage>
        <taxon>Eukaryota</taxon>
        <taxon>Metazoa</taxon>
        <taxon>Chordata</taxon>
        <taxon>Craniata</taxon>
        <taxon>Vertebrata</taxon>
        <taxon>Euteleostomi</taxon>
        <taxon>Amphibia</taxon>
        <taxon>Gymnophiona</taxon>
        <taxon>Geotrypetes</taxon>
    </lineage>
</organism>
<proteinExistence type="predicted"/>
<feature type="region of interest" description="Disordered" evidence="1">
    <location>
        <begin position="38"/>
        <end position="199"/>
    </location>
</feature>